<dbReference type="GO" id="GO:0016034">
    <property type="term" value="F:maleylacetoacetate isomerase activity"/>
    <property type="evidence" value="ECO:0007669"/>
    <property type="project" value="TreeGrafter"/>
</dbReference>
<dbReference type="SUPFAM" id="SSF52833">
    <property type="entry name" value="Thioredoxin-like"/>
    <property type="match status" value="1"/>
</dbReference>
<dbReference type="InterPro" id="IPR004045">
    <property type="entry name" value="Glutathione_S-Trfase_N"/>
</dbReference>
<keyword evidence="2" id="KW-0808">Transferase</keyword>
<dbReference type="Pfam" id="PF14497">
    <property type="entry name" value="GST_C_3"/>
    <property type="match status" value="1"/>
</dbReference>
<dbReference type="SUPFAM" id="SSF47616">
    <property type="entry name" value="GST C-terminal domain-like"/>
    <property type="match status" value="1"/>
</dbReference>
<comment type="caution">
    <text evidence="2">The sequence shown here is derived from an EMBL/GenBank/DDBJ whole genome shotgun (WGS) entry which is preliminary data.</text>
</comment>
<proteinExistence type="predicted"/>
<dbReference type="GO" id="GO:0004364">
    <property type="term" value="F:glutathione transferase activity"/>
    <property type="evidence" value="ECO:0007669"/>
    <property type="project" value="TreeGrafter"/>
</dbReference>
<evidence type="ECO:0000313" key="3">
    <source>
        <dbReference type="Proteomes" id="UP000020595"/>
    </source>
</evidence>
<dbReference type="PANTHER" id="PTHR42673:SF4">
    <property type="entry name" value="MALEYLACETOACETATE ISOMERASE"/>
    <property type="match status" value="1"/>
</dbReference>
<dbReference type="InterPro" id="IPR036249">
    <property type="entry name" value="Thioredoxin-like_sf"/>
</dbReference>
<accession>A0A009I543</accession>
<reference evidence="2 3" key="1">
    <citation type="submission" date="2014-02" db="EMBL/GenBank/DDBJ databases">
        <title>Comparative genomics and transcriptomics to identify genetic mechanisms underlying the emergence of carbapenem resistant Acinetobacter baumannii (CRAb).</title>
        <authorList>
            <person name="Harris A.D."/>
            <person name="Johnson K.J."/>
            <person name="George J."/>
            <person name="Shefchek K."/>
            <person name="Daugherty S.C."/>
            <person name="Parankush S."/>
            <person name="Sadzewicz L."/>
            <person name="Tallon L."/>
            <person name="Sengamalay N."/>
            <person name="Hazen T.H."/>
            <person name="Rasko D.A."/>
        </authorList>
    </citation>
    <scope>NUCLEOTIDE SEQUENCE [LARGE SCALE GENOMIC DNA]</scope>
    <source>
        <strain evidence="2 3">1295743</strain>
    </source>
</reference>
<evidence type="ECO:0000259" key="1">
    <source>
        <dbReference type="PROSITE" id="PS50404"/>
    </source>
</evidence>
<evidence type="ECO:0000313" key="2">
    <source>
        <dbReference type="EMBL" id="EXB05586.1"/>
    </source>
</evidence>
<feature type="domain" description="GST N-terminal" evidence="1">
    <location>
        <begin position="1"/>
        <end position="78"/>
    </location>
</feature>
<dbReference type="Gene3D" id="1.20.1050.10">
    <property type="match status" value="1"/>
</dbReference>
<dbReference type="GO" id="GO:0006749">
    <property type="term" value="P:glutathione metabolic process"/>
    <property type="evidence" value="ECO:0007669"/>
    <property type="project" value="TreeGrafter"/>
</dbReference>
<gene>
    <name evidence="2" type="ORF">J512_2135</name>
</gene>
<name>A0A009I543_ACIB9</name>
<dbReference type="RefSeq" id="WP_032051199.1">
    <property type="nucleotide sequence ID" value="NZ_JEWH01000024.1"/>
</dbReference>
<sequence length="254" mass="29854">MRVLYQFPLSHYCEKARWLLDHKELDYVAHNLIPGFHRAFAQLKTGQNLLPILKDDHRWIAESTKIALYLDDTYPEHALLRRDEQLRQQTLKIDSLADELGVHVRRWALAHTLAQGDHALEIMMGEQGYLRQFEKISKPFLKTLVKKNYKLEEELVSQSKGRMDELINELNHYLIENQARYMVGDRLSLADISVCSMLAPLLEIKGTPWEREEDGEVSPDWSNYQKNLLDLPLGQYVLRIYQTERNARVDWRGI</sequence>
<organism evidence="2 3">
    <name type="scientific">Acinetobacter baumannii (strain 1295743)</name>
    <dbReference type="NCBI Taxonomy" id="1310613"/>
    <lineage>
        <taxon>Bacteria</taxon>
        <taxon>Pseudomonadati</taxon>
        <taxon>Pseudomonadota</taxon>
        <taxon>Gammaproteobacteria</taxon>
        <taxon>Moraxellales</taxon>
        <taxon>Moraxellaceae</taxon>
        <taxon>Acinetobacter</taxon>
        <taxon>Acinetobacter calcoaceticus/baumannii complex</taxon>
    </lineage>
</organism>
<dbReference type="Pfam" id="PF13417">
    <property type="entry name" value="GST_N_3"/>
    <property type="match status" value="1"/>
</dbReference>
<dbReference type="CDD" id="cd00570">
    <property type="entry name" value="GST_N_family"/>
    <property type="match status" value="1"/>
</dbReference>
<dbReference type="InterPro" id="IPR036282">
    <property type="entry name" value="Glutathione-S-Trfase_C_sf"/>
</dbReference>
<dbReference type="PANTHER" id="PTHR42673">
    <property type="entry name" value="MALEYLACETOACETATE ISOMERASE"/>
    <property type="match status" value="1"/>
</dbReference>
<protein>
    <submittedName>
        <fullName evidence="2">Glutathione S-transferase, C-terminal domain protein</fullName>
    </submittedName>
</protein>
<dbReference type="GO" id="GO:0006559">
    <property type="term" value="P:L-phenylalanine catabolic process"/>
    <property type="evidence" value="ECO:0007669"/>
    <property type="project" value="TreeGrafter"/>
</dbReference>
<dbReference type="Gene3D" id="3.40.30.10">
    <property type="entry name" value="Glutaredoxin"/>
    <property type="match status" value="1"/>
</dbReference>
<dbReference type="PATRIC" id="fig|1310613.3.peg.2050"/>
<dbReference type="AlphaFoldDB" id="A0A009I543"/>
<dbReference type="Proteomes" id="UP000020595">
    <property type="component" value="Unassembled WGS sequence"/>
</dbReference>
<dbReference type="InterPro" id="IPR004046">
    <property type="entry name" value="GST_C"/>
</dbReference>
<dbReference type="EMBL" id="JEWH01000024">
    <property type="protein sequence ID" value="EXB05586.1"/>
    <property type="molecule type" value="Genomic_DNA"/>
</dbReference>
<dbReference type="PROSITE" id="PS50404">
    <property type="entry name" value="GST_NTER"/>
    <property type="match status" value="1"/>
</dbReference>